<dbReference type="PANTHER" id="PTHR21716:SF53">
    <property type="entry name" value="PERMEASE PERM-RELATED"/>
    <property type="match status" value="1"/>
</dbReference>
<dbReference type="GO" id="GO:0055085">
    <property type="term" value="P:transmembrane transport"/>
    <property type="evidence" value="ECO:0007669"/>
    <property type="project" value="TreeGrafter"/>
</dbReference>
<dbReference type="PANTHER" id="PTHR21716">
    <property type="entry name" value="TRANSMEMBRANE PROTEIN"/>
    <property type="match status" value="1"/>
</dbReference>
<dbReference type="Proteomes" id="UP000034952">
    <property type="component" value="Unassembled WGS sequence"/>
</dbReference>
<feature type="transmembrane region" description="Helical" evidence="8">
    <location>
        <begin position="35"/>
        <end position="56"/>
    </location>
</feature>
<organism evidence="9 10">
    <name type="scientific">Candidatus Nomurabacteria bacterium GW2011_GWE1_35_16</name>
    <dbReference type="NCBI Taxonomy" id="1618761"/>
    <lineage>
        <taxon>Bacteria</taxon>
        <taxon>Candidatus Nomuraibacteriota</taxon>
    </lineage>
</organism>
<evidence type="ECO:0000256" key="7">
    <source>
        <dbReference type="ARBA" id="ARBA00023136"/>
    </source>
</evidence>
<evidence type="ECO:0008006" key="11">
    <source>
        <dbReference type="Google" id="ProtNLM"/>
    </source>
</evidence>
<evidence type="ECO:0000313" key="9">
    <source>
        <dbReference type="EMBL" id="KKP66363.1"/>
    </source>
</evidence>
<dbReference type="EMBL" id="LBPY01000008">
    <property type="protein sequence ID" value="KKP66363.1"/>
    <property type="molecule type" value="Genomic_DNA"/>
</dbReference>
<dbReference type="Pfam" id="PF01594">
    <property type="entry name" value="AI-2E_transport"/>
    <property type="match status" value="1"/>
</dbReference>
<feature type="transmembrane region" description="Helical" evidence="8">
    <location>
        <begin position="6"/>
        <end position="28"/>
    </location>
</feature>
<evidence type="ECO:0000256" key="5">
    <source>
        <dbReference type="ARBA" id="ARBA00022692"/>
    </source>
</evidence>
<protein>
    <recommendedName>
        <fullName evidence="11">AI-2E family transporter</fullName>
    </recommendedName>
</protein>
<keyword evidence="4" id="KW-1003">Cell membrane</keyword>
<evidence type="ECO:0000313" key="10">
    <source>
        <dbReference type="Proteomes" id="UP000034952"/>
    </source>
</evidence>
<accession>A0A0G0BAC7</accession>
<evidence type="ECO:0000256" key="1">
    <source>
        <dbReference type="ARBA" id="ARBA00004651"/>
    </source>
</evidence>
<proteinExistence type="inferred from homology"/>
<reference evidence="9 10" key="1">
    <citation type="journal article" date="2015" name="Nature">
        <title>rRNA introns, odd ribosomes, and small enigmatic genomes across a large radiation of phyla.</title>
        <authorList>
            <person name="Brown C.T."/>
            <person name="Hug L.A."/>
            <person name="Thomas B.C."/>
            <person name="Sharon I."/>
            <person name="Castelle C.J."/>
            <person name="Singh A."/>
            <person name="Wilkins M.J."/>
            <person name="Williams K.H."/>
            <person name="Banfield J.F."/>
        </authorList>
    </citation>
    <scope>NUCLEOTIDE SEQUENCE [LARGE SCALE GENOMIC DNA]</scope>
</reference>
<comment type="caution">
    <text evidence="9">The sequence shown here is derived from an EMBL/GenBank/DDBJ whole genome shotgun (WGS) entry which is preliminary data.</text>
</comment>
<name>A0A0G0BAC7_9BACT</name>
<comment type="similarity">
    <text evidence="2">Belongs to the autoinducer-2 exporter (AI-2E) (TC 2.A.86) family.</text>
</comment>
<dbReference type="GO" id="GO:0005886">
    <property type="term" value="C:plasma membrane"/>
    <property type="evidence" value="ECO:0007669"/>
    <property type="project" value="UniProtKB-SubCell"/>
</dbReference>
<evidence type="ECO:0000256" key="6">
    <source>
        <dbReference type="ARBA" id="ARBA00022989"/>
    </source>
</evidence>
<evidence type="ECO:0000256" key="4">
    <source>
        <dbReference type="ARBA" id="ARBA00022475"/>
    </source>
</evidence>
<comment type="subcellular location">
    <subcellularLocation>
        <location evidence="1">Cell membrane</location>
        <topology evidence="1">Multi-pass membrane protein</topology>
    </subcellularLocation>
</comment>
<keyword evidence="5 8" id="KW-0812">Transmembrane</keyword>
<feature type="non-terminal residue" evidence="9">
    <location>
        <position position="1"/>
    </location>
</feature>
<evidence type="ECO:0000256" key="8">
    <source>
        <dbReference type="SAM" id="Phobius"/>
    </source>
</evidence>
<keyword evidence="7 8" id="KW-0472">Membrane</keyword>
<dbReference type="AlphaFoldDB" id="A0A0G0BAC7"/>
<dbReference type="InterPro" id="IPR002549">
    <property type="entry name" value="AI-2E-like"/>
</dbReference>
<gene>
    <name evidence="9" type="ORF">UR64_C0008G0001</name>
</gene>
<evidence type="ECO:0000256" key="3">
    <source>
        <dbReference type="ARBA" id="ARBA00022448"/>
    </source>
</evidence>
<keyword evidence="6 8" id="KW-1133">Transmembrane helix</keyword>
<keyword evidence="3" id="KW-0813">Transport</keyword>
<sequence length="138" mass="14691">RTERKIGLWMLGQLLMGMIVGVLAYLGLTIIGVKYSLILALMVVIAELVPFGLVIATIPAILFAYLDGGVAIAAVVLGFYFILGQFETYLIYPLIVKKATGISPLVVILSVLIGAELAGIWGVFLAVPTAVCLIARNN</sequence>
<evidence type="ECO:0000256" key="2">
    <source>
        <dbReference type="ARBA" id="ARBA00009773"/>
    </source>
</evidence>